<dbReference type="AlphaFoldDB" id="A0A0C3BQL2"/>
<name>A0A0C3BQL2_SERVB</name>
<sequence length="157" mass="17516">MNITSFLILFSALFFWTCFAVQPSPPHDASAPVESYQCHPFGQCEPCPEDALHEPFCKPFGHRRVVHCMLRKGDGSDTVGDPHNGAGSGSHPIYGEIPAWETCGRSVRQETADFWEFVFCNAALASISLFVLYNRSRAIASLRRKALVARIGIQRTW</sequence>
<feature type="chain" id="PRO_5002161805" evidence="1">
    <location>
        <begin position="21"/>
        <end position="157"/>
    </location>
</feature>
<reference evidence="2 3" key="1">
    <citation type="submission" date="2014-04" db="EMBL/GenBank/DDBJ databases">
        <authorList>
            <consortium name="DOE Joint Genome Institute"/>
            <person name="Kuo A."/>
            <person name="Zuccaro A."/>
            <person name="Kohler A."/>
            <person name="Nagy L.G."/>
            <person name="Floudas D."/>
            <person name="Copeland A."/>
            <person name="Barry K.W."/>
            <person name="Cichocki N."/>
            <person name="Veneault-Fourrey C."/>
            <person name="LaButti K."/>
            <person name="Lindquist E.A."/>
            <person name="Lipzen A."/>
            <person name="Lundell T."/>
            <person name="Morin E."/>
            <person name="Murat C."/>
            <person name="Sun H."/>
            <person name="Tunlid A."/>
            <person name="Henrissat B."/>
            <person name="Grigoriev I.V."/>
            <person name="Hibbett D.S."/>
            <person name="Martin F."/>
            <person name="Nordberg H.P."/>
            <person name="Cantor M.N."/>
            <person name="Hua S.X."/>
        </authorList>
    </citation>
    <scope>NUCLEOTIDE SEQUENCE [LARGE SCALE GENOMIC DNA]</scope>
    <source>
        <strain evidence="2 3">MAFF 305830</strain>
    </source>
</reference>
<keyword evidence="3" id="KW-1185">Reference proteome</keyword>
<gene>
    <name evidence="2" type="ORF">M408DRAFT_84088</name>
</gene>
<protein>
    <submittedName>
        <fullName evidence="2">Uncharacterized protein</fullName>
    </submittedName>
</protein>
<organism evidence="2 3">
    <name type="scientific">Serendipita vermifera MAFF 305830</name>
    <dbReference type="NCBI Taxonomy" id="933852"/>
    <lineage>
        <taxon>Eukaryota</taxon>
        <taxon>Fungi</taxon>
        <taxon>Dikarya</taxon>
        <taxon>Basidiomycota</taxon>
        <taxon>Agaricomycotina</taxon>
        <taxon>Agaricomycetes</taxon>
        <taxon>Sebacinales</taxon>
        <taxon>Serendipitaceae</taxon>
        <taxon>Serendipita</taxon>
    </lineage>
</organism>
<evidence type="ECO:0000256" key="1">
    <source>
        <dbReference type="SAM" id="SignalP"/>
    </source>
</evidence>
<dbReference type="EMBL" id="KN824277">
    <property type="protein sequence ID" value="KIM33721.1"/>
    <property type="molecule type" value="Genomic_DNA"/>
</dbReference>
<evidence type="ECO:0000313" key="2">
    <source>
        <dbReference type="EMBL" id="KIM33721.1"/>
    </source>
</evidence>
<proteinExistence type="predicted"/>
<keyword evidence="1" id="KW-0732">Signal</keyword>
<evidence type="ECO:0000313" key="3">
    <source>
        <dbReference type="Proteomes" id="UP000054097"/>
    </source>
</evidence>
<accession>A0A0C3BQL2</accession>
<dbReference type="Proteomes" id="UP000054097">
    <property type="component" value="Unassembled WGS sequence"/>
</dbReference>
<dbReference type="HOGENOM" id="CLU_117948_0_0_1"/>
<feature type="signal peptide" evidence="1">
    <location>
        <begin position="1"/>
        <end position="20"/>
    </location>
</feature>
<reference evidence="3" key="2">
    <citation type="submission" date="2015-01" db="EMBL/GenBank/DDBJ databases">
        <title>Evolutionary Origins and Diversification of the Mycorrhizal Mutualists.</title>
        <authorList>
            <consortium name="DOE Joint Genome Institute"/>
            <consortium name="Mycorrhizal Genomics Consortium"/>
            <person name="Kohler A."/>
            <person name="Kuo A."/>
            <person name="Nagy L.G."/>
            <person name="Floudas D."/>
            <person name="Copeland A."/>
            <person name="Barry K.W."/>
            <person name="Cichocki N."/>
            <person name="Veneault-Fourrey C."/>
            <person name="LaButti K."/>
            <person name="Lindquist E.A."/>
            <person name="Lipzen A."/>
            <person name="Lundell T."/>
            <person name="Morin E."/>
            <person name="Murat C."/>
            <person name="Riley R."/>
            <person name="Ohm R."/>
            <person name="Sun H."/>
            <person name="Tunlid A."/>
            <person name="Henrissat B."/>
            <person name="Grigoriev I.V."/>
            <person name="Hibbett D.S."/>
            <person name="Martin F."/>
        </authorList>
    </citation>
    <scope>NUCLEOTIDE SEQUENCE [LARGE SCALE GENOMIC DNA]</scope>
    <source>
        <strain evidence="3">MAFF 305830</strain>
    </source>
</reference>
<dbReference type="OrthoDB" id="2525787at2759"/>